<dbReference type="InterPro" id="IPR038751">
    <property type="entry name" value="INTS8"/>
</dbReference>
<dbReference type="Proteomes" id="UP000007875">
    <property type="component" value="Unassembled WGS sequence"/>
</dbReference>
<evidence type="ECO:0000256" key="1">
    <source>
        <dbReference type="ARBA" id="ARBA00004123"/>
    </source>
</evidence>
<dbReference type="InterPro" id="IPR057980">
    <property type="entry name" value="TPR_INTS8"/>
</dbReference>
<keyword evidence="8" id="KW-1185">Reference proteome</keyword>
<organism evidence="7 8">
    <name type="scientific">Ciona savignyi</name>
    <name type="common">Pacific transparent sea squirt</name>
    <dbReference type="NCBI Taxonomy" id="51511"/>
    <lineage>
        <taxon>Eukaryota</taxon>
        <taxon>Metazoa</taxon>
        <taxon>Chordata</taxon>
        <taxon>Tunicata</taxon>
        <taxon>Ascidiacea</taxon>
        <taxon>Phlebobranchia</taxon>
        <taxon>Cionidae</taxon>
        <taxon>Ciona</taxon>
    </lineage>
</organism>
<proteinExistence type="inferred from homology"/>
<dbReference type="eggNOG" id="ENOG502QQS8">
    <property type="taxonomic scope" value="Eukaryota"/>
</dbReference>
<reference evidence="7" key="2">
    <citation type="submission" date="2025-08" db="UniProtKB">
        <authorList>
            <consortium name="Ensembl"/>
        </authorList>
    </citation>
    <scope>IDENTIFICATION</scope>
</reference>
<evidence type="ECO:0000256" key="2">
    <source>
        <dbReference type="ARBA" id="ARBA00004286"/>
    </source>
</evidence>
<keyword evidence="5" id="KW-0539">Nucleus</keyword>
<dbReference type="PANTHER" id="PTHR13350:SF1">
    <property type="entry name" value="INTEGRATOR COMPLEX SUBUNIT 8"/>
    <property type="match status" value="1"/>
</dbReference>
<reference evidence="8" key="1">
    <citation type="submission" date="2003-08" db="EMBL/GenBank/DDBJ databases">
        <authorList>
            <person name="Birren B."/>
            <person name="Nusbaum C."/>
            <person name="Abebe A."/>
            <person name="Abouelleil A."/>
            <person name="Adekoya E."/>
            <person name="Ait-zahra M."/>
            <person name="Allen N."/>
            <person name="Allen T."/>
            <person name="An P."/>
            <person name="Anderson M."/>
            <person name="Anderson S."/>
            <person name="Arachchi H."/>
            <person name="Armbruster J."/>
            <person name="Bachantsang P."/>
            <person name="Baldwin J."/>
            <person name="Barry A."/>
            <person name="Bayul T."/>
            <person name="Blitshsteyn B."/>
            <person name="Bloom T."/>
            <person name="Blye J."/>
            <person name="Boguslavskiy L."/>
            <person name="Borowsky M."/>
            <person name="Boukhgalter B."/>
            <person name="Brunache A."/>
            <person name="Butler J."/>
            <person name="Calixte N."/>
            <person name="Calvo S."/>
            <person name="Camarata J."/>
            <person name="Campo K."/>
            <person name="Chang J."/>
            <person name="Cheshatsang Y."/>
            <person name="Citroen M."/>
            <person name="Collymore A."/>
            <person name="Considine T."/>
            <person name="Cook A."/>
            <person name="Cooke P."/>
            <person name="Corum B."/>
            <person name="Cuomo C."/>
            <person name="David R."/>
            <person name="Dawoe T."/>
            <person name="Degray S."/>
            <person name="Dodge S."/>
            <person name="Dooley K."/>
            <person name="Dorje P."/>
            <person name="Dorjee K."/>
            <person name="Dorris L."/>
            <person name="Duffey N."/>
            <person name="Dupes A."/>
            <person name="Elkins T."/>
            <person name="Engels R."/>
            <person name="Erickson J."/>
            <person name="Farina A."/>
            <person name="Faro S."/>
            <person name="Ferreira P."/>
            <person name="Fischer H."/>
            <person name="Fitzgerald M."/>
            <person name="Foley K."/>
            <person name="Gage D."/>
            <person name="Galagan J."/>
            <person name="Gearin G."/>
            <person name="Gnerre S."/>
            <person name="Gnirke A."/>
            <person name="Goyette A."/>
            <person name="Graham J."/>
            <person name="Grandbois E."/>
            <person name="Gyaltsen K."/>
            <person name="Hafez N."/>
            <person name="Hagopian D."/>
            <person name="Hagos B."/>
            <person name="Hall J."/>
            <person name="Hatcher B."/>
            <person name="Heller A."/>
            <person name="Higgins H."/>
            <person name="Honan T."/>
            <person name="Horn A."/>
            <person name="Houde N."/>
            <person name="Hughes L."/>
            <person name="Hulme W."/>
            <person name="Husby E."/>
            <person name="Iliev I."/>
            <person name="Jaffe D."/>
            <person name="Jones C."/>
            <person name="Kamal M."/>
            <person name="Kamat A."/>
            <person name="Kamvysselis M."/>
            <person name="Karlsson E."/>
            <person name="Kells C."/>
            <person name="Kieu A."/>
            <person name="Kisner P."/>
            <person name="Kodira C."/>
            <person name="Kulbokas E."/>
            <person name="Labutti K."/>
            <person name="Lama D."/>
            <person name="Landers T."/>
            <person name="Leger J."/>
            <person name="Levine S."/>
            <person name="Lewis D."/>
            <person name="Lewis T."/>
            <person name="Lindblad-toh K."/>
            <person name="Liu X."/>
            <person name="Lokyitsang T."/>
            <person name="Lokyitsang Y."/>
            <person name="Lucien O."/>
            <person name="Lui A."/>
            <person name="Ma L.J."/>
            <person name="Mabbitt R."/>
            <person name="Macdonald J."/>
            <person name="Maclean C."/>
            <person name="Major J."/>
            <person name="Manning J."/>
            <person name="Marabella R."/>
            <person name="Maru K."/>
            <person name="Matthews C."/>
            <person name="Mauceli E."/>
            <person name="Mccarthy M."/>
            <person name="Mcdonough S."/>
            <person name="Mcghee T."/>
            <person name="Meldrim J."/>
            <person name="Meneus L."/>
            <person name="Mesirov J."/>
            <person name="Mihalev A."/>
            <person name="Mihova T."/>
            <person name="Mikkelsen T."/>
            <person name="Mlenga V."/>
            <person name="Moru K."/>
            <person name="Mozes J."/>
            <person name="Mulrain L."/>
            <person name="Munson G."/>
            <person name="Naylor J."/>
            <person name="Newes C."/>
            <person name="Nguyen C."/>
            <person name="Nguyen N."/>
            <person name="Nguyen T."/>
            <person name="Nicol R."/>
            <person name="Nielsen C."/>
            <person name="Nizzari M."/>
            <person name="Norbu C."/>
            <person name="Norbu N."/>
            <person name="O'donnell P."/>
            <person name="Okoawo O."/>
            <person name="O'leary S."/>
            <person name="Omotosho B."/>
            <person name="O'neill K."/>
            <person name="Osman S."/>
            <person name="Parker S."/>
            <person name="Perrin D."/>
            <person name="Phunkhang P."/>
            <person name="Piqani B."/>
            <person name="Purcell S."/>
            <person name="Rachupka T."/>
            <person name="Ramasamy U."/>
            <person name="Rameau R."/>
            <person name="Ray V."/>
            <person name="Raymond C."/>
            <person name="Retta R."/>
            <person name="Richardson S."/>
            <person name="Rise C."/>
            <person name="Rodriguez J."/>
            <person name="Rogers J."/>
            <person name="Rogov P."/>
            <person name="Rutman M."/>
            <person name="Schupbach R."/>
            <person name="Seaman C."/>
            <person name="Settipalli S."/>
            <person name="Sharpe T."/>
            <person name="Sheridan J."/>
            <person name="Sherpa N."/>
            <person name="Shi J."/>
            <person name="Smirnov S."/>
            <person name="Smith C."/>
            <person name="Sougnez C."/>
            <person name="Spencer B."/>
            <person name="Stalker J."/>
            <person name="Stange-thomann N."/>
            <person name="Stavropoulos S."/>
            <person name="Stetson K."/>
            <person name="Stone C."/>
            <person name="Stone S."/>
            <person name="Stubbs M."/>
            <person name="Talamas J."/>
            <person name="Tchuinga P."/>
            <person name="Tenzing P."/>
            <person name="Tesfaye S."/>
            <person name="Theodore J."/>
            <person name="Thoulutsang Y."/>
            <person name="Topham K."/>
            <person name="Towey S."/>
            <person name="Tsamla T."/>
            <person name="Tsomo N."/>
            <person name="Vallee D."/>
            <person name="Vassiliev H."/>
            <person name="Venkataraman V."/>
            <person name="Vinson J."/>
            <person name="Vo A."/>
            <person name="Wade C."/>
            <person name="Wang S."/>
            <person name="Wangchuk T."/>
            <person name="Wangdi T."/>
            <person name="Whittaker C."/>
            <person name="Wilkinson J."/>
            <person name="Wu Y."/>
            <person name="Wyman D."/>
            <person name="Yadav S."/>
            <person name="Yang S."/>
            <person name="Yang X."/>
            <person name="Yeager S."/>
            <person name="Yee E."/>
            <person name="Young G."/>
            <person name="Zainoun J."/>
            <person name="Zembeck L."/>
            <person name="Zimmer A."/>
            <person name="Zody M."/>
            <person name="Lander E."/>
        </authorList>
    </citation>
    <scope>NUCLEOTIDE SEQUENCE [LARGE SCALE GENOMIC DNA]</scope>
</reference>
<dbReference type="STRING" id="51511.ENSCSAVP00000002967"/>
<dbReference type="PANTHER" id="PTHR13350">
    <property type="entry name" value="INTEGRATOR COMPLEX SUBUNIT 8"/>
    <property type="match status" value="1"/>
</dbReference>
<evidence type="ECO:0000313" key="7">
    <source>
        <dbReference type="Ensembl" id="ENSCSAVP00000002967.1"/>
    </source>
</evidence>
<evidence type="ECO:0000256" key="4">
    <source>
        <dbReference type="ARBA" id="ARBA00022454"/>
    </source>
</evidence>
<evidence type="ECO:0000256" key="5">
    <source>
        <dbReference type="ARBA" id="ARBA00023242"/>
    </source>
</evidence>
<dbReference type="OMA" id="ASLSDWM"/>
<dbReference type="GO" id="GO:0034472">
    <property type="term" value="P:snRNA 3'-end processing"/>
    <property type="evidence" value="ECO:0007669"/>
    <property type="project" value="InterPro"/>
</dbReference>
<comment type="similarity">
    <text evidence="3">Belongs to the Integrator subunit 8 family.</text>
</comment>
<evidence type="ECO:0000256" key="3">
    <source>
        <dbReference type="ARBA" id="ARBA00007147"/>
    </source>
</evidence>
<sequence length="992" mass="111636">LLEEHLANSDPEPSGGSLIRQFFEQANRPVNDQGQILPPQDNQRNKKVRSLALQTAALIRWNLNELDKELAIGVRHQLLTELMKACKAVLPPATQNTSANVVESMHDHTLTALVLYCRWAARTVVKSTFPMKPGGRVTPTTPQAAPYQANSQQRMDEMRNQIIGVLKQQISNIVSFLEATLHHVDRAVFLPSFHSIHSDLLCSNNHKPGIFQRFLSDFSCLNPNNPTVDIMVSYEELHAQISYDLGCLHFAHNFYEKAGEMFANVRELLNRMVEKNTDFCCIDENTLQSYQTACHILTKPDEPLSNTIQTPNESLYLKVVDCMKHKENGISGLKDLIIEDIYKNELSTAFLNDVDRQLLYEHPHLYDSDGIFDVKWTMALRRAVNGVDQPVCLWTDPMNIAQLQRIIGFVQQISPSLKNEEMKNLGRFLISLANNLADSSLRSQLLNFELSRHLMHEVDLNQLILRLDSEKQLPRVLEDASPSSPEDISASPSTHDVIKSMERELLSTFQPHEIKATLNRLHSATAGRRFNNLCVQWELTPPYASALPPTQDPLTADFLQISIAKAHHCIEDREYSTAKSILHYLKVSCEHESCITYTMYLNSRISCTLFGTNEIDVTSCPPVDIVLYMWGLQWNIPSLTPPPPPFPSSLNIIFTSIPTCLPSAVNTSISSPPCVRYAILLSALCVALHERANDARRAARDMWSATITIFAAPTSLAPSSARGQKKPTSEIIRNLLPPSAILPRPAFIDFIKLLKNTSLLQIMVSLLVHVHRLSRTDILSDITSPNSSNINGAWPTNFDGPPTSGPCVTLALRETITHCLVINQKDRSWLRTQGDIHYAFDNFGPALTCYLLIAAHETNYFTSIPDSGPIEDEQIVRRMIKCCMQTKCFTQAAVLCQLTKDVDYPTAFKALQCNRDLVDASDLHYLEHIWNIEILEHAAYEHKEAGESAKKSIAISALSRPELNHSNSPAVGARTRKFRKERFFQALARQYL</sequence>
<reference evidence="7" key="3">
    <citation type="submission" date="2025-09" db="UniProtKB">
        <authorList>
            <consortium name="Ensembl"/>
        </authorList>
    </citation>
    <scope>IDENTIFICATION</scope>
</reference>
<dbReference type="InParanoid" id="H2YCB9"/>
<dbReference type="GO" id="GO:0032039">
    <property type="term" value="C:integrator complex"/>
    <property type="evidence" value="ECO:0007669"/>
    <property type="project" value="TreeGrafter"/>
</dbReference>
<feature type="domain" description="INTS8 TPR repeats" evidence="6">
    <location>
        <begin position="498"/>
        <end position="592"/>
    </location>
</feature>
<accession>H2YCB9</accession>
<dbReference type="GeneTree" id="ENSGT00390000007597"/>
<comment type="subcellular location">
    <subcellularLocation>
        <location evidence="2">Chromosome</location>
    </subcellularLocation>
    <subcellularLocation>
        <location evidence="1">Nucleus</location>
    </subcellularLocation>
</comment>
<keyword evidence="4" id="KW-0158">Chromosome</keyword>
<protein>
    <recommendedName>
        <fullName evidence="6">INTS8 TPR repeats domain-containing protein</fullName>
    </recommendedName>
</protein>
<dbReference type="GO" id="GO:0005694">
    <property type="term" value="C:chromosome"/>
    <property type="evidence" value="ECO:0007669"/>
    <property type="project" value="UniProtKB-SubCell"/>
</dbReference>
<feature type="domain" description="INTS8 TPR repeats" evidence="6">
    <location>
        <begin position="667"/>
        <end position="991"/>
    </location>
</feature>
<dbReference type="Ensembl" id="ENSCSAVT00000003012.1">
    <property type="protein sequence ID" value="ENSCSAVP00000002967.1"/>
    <property type="gene ID" value="ENSCSAVG00000001771.1"/>
</dbReference>
<evidence type="ECO:0000313" key="8">
    <source>
        <dbReference type="Proteomes" id="UP000007875"/>
    </source>
</evidence>
<dbReference type="AlphaFoldDB" id="H2YCB9"/>
<dbReference type="Pfam" id="PF25756">
    <property type="entry name" value="TPR_INTS8"/>
    <property type="match status" value="2"/>
</dbReference>
<evidence type="ECO:0000259" key="6">
    <source>
        <dbReference type="Pfam" id="PF25756"/>
    </source>
</evidence>
<name>H2YCB9_CIOSA</name>